<protein>
    <submittedName>
        <fullName evidence="1">Uncharacterized protein</fullName>
    </submittedName>
</protein>
<gene>
    <name evidence="1" type="ORF">Barrevirus36_2</name>
</gene>
<organism evidence="1">
    <name type="scientific">Barrevirus sp</name>
    <dbReference type="NCBI Taxonomy" id="2487763"/>
    <lineage>
        <taxon>Viruses</taxon>
        <taxon>Varidnaviria</taxon>
        <taxon>Bamfordvirae</taxon>
        <taxon>Nucleocytoviricota</taxon>
        <taxon>Megaviricetes</taxon>
        <taxon>Imitervirales</taxon>
        <taxon>Mimiviridae</taxon>
        <taxon>Klosneuvirinae</taxon>
    </lineage>
</organism>
<dbReference type="EMBL" id="MK072033">
    <property type="protein sequence ID" value="AYV77330.1"/>
    <property type="molecule type" value="Genomic_DNA"/>
</dbReference>
<reference evidence="1" key="1">
    <citation type="submission" date="2018-10" db="EMBL/GenBank/DDBJ databases">
        <title>Hidden diversity of soil giant viruses.</title>
        <authorList>
            <person name="Schulz F."/>
            <person name="Alteio L."/>
            <person name="Goudeau D."/>
            <person name="Ryan E.M."/>
            <person name="Malmstrom R.R."/>
            <person name="Blanchard J."/>
            <person name="Woyke T."/>
        </authorList>
    </citation>
    <scope>NUCLEOTIDE SEQUENCE</scope>
    <source>
        <strain evidence="1">BAV1</strain>
    </source>
</reference>
<proteinExistence type="predicted"/>
<accession>A0A3G4ZQZ4</accession>
<sequence length="258" mass="30567">MIKYQRVTKDDNDYIVFPVRYKGINLPVLIDYDDFLVMKKLDNKWKCNNNGFVFCQEGNRDYYLHELIMSLKNKDEGLDNELVPIIHINRIGLDNRRENLIYDIADKDINKNTKKKKRTVVLPKNCGIKPNMIPTYIWYMKPDQTHGERFMVSIGDIMWKTTSSNDLSLKYKLEEAKMFLRHLLRERPDLMDLYSMNGDLNREGLILANSYYDIVHDIGYNHIKKVVPDKNTLDLLKPDYDCLDEDELDALDEARKYI</sequence>
<name>A0A3G4ZQZ4_9VIRU</name>
<evidence type="ECO:0000313" key="1">
    <source>
        <dbReference type="EMBL" id="AYV77330.1"/>
    </source>
</evidence>